<reference evidence="1 2" key="1">
    <citation type="submission" date="2019-07" db="EMBL/GenBank/DDBJ databases">
        <title>Whole genome shotgun sequence of Lactobacillus rapi NBRC 109618.</title>
        <authorList>
            <person name="Hosoyama A."/>
            <person name="Uohara A."/>
            <person name="Ohji S."/>
            <person name="Ichikawa N."/>
        </authorList>
    </citation>
    <scope>NUCLEOTIDE SEQUENCE [LARGE SCALE GENOMIC DNA]</scope>
    <source>
        <strain evidence="1 2">NBRC 109618</strain>
    </source>
</reference>
<sequence length="84" mass="8456">MAYVLNIYQGSADKPSFVGTDIKTAVTGLAPGTVVTAGTYQATHTDDAGIETESKRVDVPGWTVPGGNTGSSTVGKAVVGQATI</sequence>
<dbReference type="Proteomes" id="UP000321569">
    <property type="component" value="Unassembled WGS sequence"/>
</dbReference>
<evidence type="ECO:0000313" key="1">
    <source>
        <dbReference type="EMBL" id="GEP72028.1"/>
    </source>
</evidence>
<dbReference type="OrthoDB" id="2308948at2"/>
<protein>
    <submittedName>
        <fullName evidence="1">Uncharacterized protein</fullName>
    </submittedName>
</protein>
<dbReference type="EMBL" id="BKAM01000007">
    <property type="protein sequence ID" value="GEP72028.1"/>
    <property type="molecule type" value="Genomic_DNA"/>
</dbReference>
<proteinExistence type="predicted"/>
<name>A0A512PLG6_9LACO</name>
<evidence type="ECO:0000313" key="2">
    <source>
        <dbReference type="Proteomes" id="UP000321569"/>
    </source>
</evidence>
<dbReference type="STRING" id="1423795.FD12_GL001396"/>
<comment type="caution">
    <text evidence="1">The sequence shown here is derived from an EMBL/GenBank/DDBJ whole genome shotgun (WGS) entry which is preliminary data.</text>
</comment>
<accession>A0A512PLG6</accession>
<dbReference type="RefSeq" id="WP_056981540.1">
    <property type="nucleotide sequence ID" value="NZ_BKAM01000007.1"/>
</dbReference>
<gene>
    <name evidence="1" type="ORF">LRA02_08960</name>
</gene>
<dbReference type="AlphaFoldDB" id="A0A512PLG6"/>
<organism evidence="1 2">
    <name type="scientific">Lentilactobacillus rapi</name>
    <dbReference type="NCBI Taxonomy" id="481723"/>
    <lineage>
        <taxon>Bacteria</taxon>
        <taxon>Bacillati</taxon>
        <taxon>Bacillota</taxon>
        <taxon>Bacilli</taxon>
        <taxon>Lactobacillales</taxon>
        <taxon>Lactobacillaceae</taxon>
        <taxon>Lentilactobacillus</taxon>
    </lineage>
</organism>